<dbReference type="AlphaFoldDB" id="A0A345LVG1"/>
<sequence length="79" mass="9167">MNTTAQRMKKTVSVTVAPELYEQARQAKLNLSAILTCALQAELKRLEAQKWKNENREGFNELNRINEEHGLLSDKYKDF</sequence>
<organism evidence="2 4">
    <name type="scientific">Providencia huaxiensis</name>
    <dbReference type="NCBI Taxonomy" id="2027290"/>
    <lineage>
        <taxon>Bacteria</taxon>
        <taxon>Pseudomonadati</taxon>
        <taxon>Pseudomonadota</taxon>
        <taxon>Gammaproteobacteria</taxon>
        <taxon>Enterobacterales</taxon>
        <taxon>Morganellaceae</taxon>
        <taxon>Providencia</taxon>
    </lineage>
</organism>
<keyword evidence="1" id="KW-1277">Toxin-antitoxin system</keyword>
<reference evidence="3 5" key="2">
    <citation type="submission" date="2022-06" db="EMBL/GenBank/DDBJ databases">
        <title>Chromosome and plasmid sequencings of Enterobacteriales species co-exiting double carbapenemases.</title>
        <authorList>
            <person name="Fu Y."/>
        </authorList>
    </citation>
    <scope>NUCLEOTIDE SEQUENCE [LARGE SCALE GENOMIC DNA]</scope>
    <source>
        <strain evidence="3 5">21030615019</strain>
    </source>
</reference>
<keyword evidence="5" id="KW-1185">Reference proteome</keyword>
<dbReference type="Pfam" id="PF07362">
    <property type="entry name" value="CcdA"/>
    <property type="match status" value="1"/>
</dbReference>
<dbReference type="InterPro" id="IPR009956">
    <property type="entry name" value="Post-segregation_anti-tox_CcdA"/>
</dbReference>
<dbReference type="Proteomes" id="UP000674270">
    <property type="component" value="Unassembled WGS sequence"/>
</dbReference>
<evidence type="ECO:0000313" key="2">
    <source>
        <dbReference type="EMBL" id="MBQ0268716.1"/>
    </source>
</evidence>
<evidence type="ECO:0000313" key="5">
    <source>
        <dbReference type="Proteomes" id="UP001252207"/>
    </source>
</evidence>
<protein>
    <submittedName>
        <fullName evidence="2">Type II toxin-antitoxin system CcdA family antitoxin</fullName>
    </submittedName>
</protein>
<dbReference type="GeneID" id="89490707"/>
<dbReference type="RefSeq" id="WP_102139589.1">
    <property type="nucleotide sequence ID" value="NZ_CP031123.2"/>
</dbReference>
<name>A0A345LVG1_9GAMM</name>
<reference evidence="2" key="1">
    <citation type="submission" date="2021-03" db="EMBL/GenBank/DDBJ databases">
        <authorList>
            <person name="Stanton E."/>
        </authorList>
    </citation>
    <scope>NUCLEOTIDE SEQUENCE</scope>
    <source>
        <strain evidence="2">2020EL-00113</strain>
    </source>
</reference>
<dbReference type="KEGG" id="prq:CYG50_08765"/>
<comment type="caution">
    <text evidence="2">The sequence shown here is derived from an EMBL/GenBank/DDBJ whole genome shotgun (WGS) entry which is preliminary data.</text>
</comment>
<accession>A0A345LVG1</accession>
<dbReference type="EMBL" id="JANAVW010000001">
    <property type="protein sequence ID" value="MDT0134291.1"/>
    <property type="molecule type" value="Genomic_DNA"/>
</dbReference>
<dbReference type="EMBL" id="JAGKLY010000003">
    <property type="protein sequence ID" value="MBQ0268716.1"/>
    <property type="molecule type" value="Genomic_DNA"/>
</dbReference>
<dbReference type="Proteomes" id="UP001252207">
    <property type="component" value="Unassembled WGS sequence"/>
</dbReference>
<evidence type="ECO:0000256" key="1">
    <source>
        <dbReference type="ARBA" id="ARBA00022649"/>
    </source>
</evidence>
<gene>
    <name evidence="2" type="ORF">J7T18_10455</name>
    <name evidence="3" type="ORF">NLX89_13160</name>
</gene>
<evidence type="ECO:0000313" key="3">
    <source>
        <dbReference type="EMBL" id="MDT0134291.1"/>
    </source>
</evidence>
<dbReference type="OrthoDB" id="7219749at2"/>
<proteinExistence type="predicted"/>
<evidence type="ECO:0000313" key="4">
    <source>
        <dbReference type="Proteomes" id="UP000674270"/>
    </source>
</evidence>